<comment type="subcellular location">
    <subcellularLocation>
        <location evidence="1">Golgi apparatus membrane</location>
        <topology evidence="1">Single-pass type IV membrane protein</topology>
    </subcellularLocation>
</comment>
<dbReference type="EMBL" id="JAPWDV010000003">
    <property type="protein sequence ID" value="KAJ6218509.1"/>
    <property type="molecule type" value="Genomic_DNA"/>
</dbReference>
<dbReference type="SMART" id="SM00397">
    <property type="entry name" value="t_SNARE"/>
    <property type="match status" value="1"/>
</dbReference>
<keyword evidence="6 10" id="KW-1133">Transmembrane helix</keyword>
<organism evidence="12 13">
    <name type="scientific">Blomia tropicalis</name>
    <name type="common">Mite</name>
    <dbReference type="NCBI Taxonomy" id="40697"/>
    <lineage>
        <taxon>Eukaryota</taxon>
        <taxon>Metazoa</taxon>
        <taxon>Ecdysozoa</taxon>
        <taxon>Arthropoda</taxon>
        <taxon>Chelicerata</taxon>
        <taxon>Arachnida</taxon>
        <taxon>Acari</taxon>
        <taxon>Acariformes</taxon>
        <taxon>Sarcoptiformes</taxon>
        <taxon>Astigmata</taxon>
        <taxon>Glycyphagoidea</taxon>
        <taxon>Echimyopodidae</taxon>
        <taxon>Blomia</taxon>
    </lineage>
</organism>
<proteinExistence type="inferred from homology"/>
<feature type="domain" description="T-SNARE coiled-coil homology" evidence="11">
    <location>
        <begin position="275"/>
        <end position="337"/>
    </location>
</feature>
<gene>
    <name evidence="12" type="ORF">RDWZM_009666</name>
</gene>
<dbReference type="InterPro" id="IPR045242">
    <property type="entry name" value="Syntaxin"/>
</dbReference>
<keyword evidence="7" id="KW-0333">Golgi apparatus</keyword>
<dbReference type="GO" id="GO:0006886">
    <property type="term" value="P:intracellular protein transport"/>
    <property type="evidence" value="ECO:0007669"/>
    <property type="project" value="TreeGrafter"/>
</dbReference>
<dbReference type="AlphaFoldDB" id="A0A9Q0M446"/>
<evidence type="ECO:0000256" key="8">
    <source>
        <dbReference type="ARBA" id="ARBA00023054"/>
    </source>
</evidence>
<dbReference type="SUPFAM" id="SSF47661">
    <property type="entry name" value="t-snare proteins"/>
    <property type="match status" value="1"/>
</dbReference>
<feature type="transmembrane region" description="Helical" evidence="10">
    <location>
        <begin position="349"/>
        <end position="366"/>
    </location>
</feature>
<evidence type="ECO:0000256" key="1">
    <source>
        <dbReference type="ARBA" id="ARBA00004409"/>
    </source>
</evidence>
<keyword evidence="9 10" id="KW-0472">Membrane</keyword>
<dbReference type="GO" id="GO:0031201">
    <property type="term" value="C:SNARE complex"/>
    <property type="evidence" value="ECO:0007669"/>
    <property type="project" value="TreeGrafter"/>
</dbReference>
<keyword evidence="13" id="KW-1185">Reference proteome</keyword>
<dbReference type="PROSITE" id="PS50192">
    <property type="entry name" value="T_SNARE"/>
    <property type="match status" value="1"/>
</dbReference>
<evidence type="ECO:0000256" key="10">
    <source>
        <dbReference type="SAM" id="Phobius"/>
    </source>
</evidence>
<dbReference type="InterPro" id="IPR010989">
    <property type="entry name" value="SNARE"/>
</dbReference>
<evidence type="ECO:0000256" key="3">
    <source>
        <dbReference type="ARBA" id="ARBA00022448"/>
    </source>
</evidence>
<keyword evidence="8" id="KW-0175">Coiled coil</keyword>
<reference evidence="12" key="1">
    <citation type="submission" date="2022-12" db="EMBL/GenBank/DDBJ databases">
        <title>Genome assemblies of Blomia tropicalis.</title>
        <authorList>
            <person name="Cui Y."/>
        </authorList>
    </citation>
    <scope>NUCLEOTIDE SEQUENCE</scope>
    <source>
        <tissue evidence="12">Adult mites</tissue>
    </source>
</reference>
<evidence type="ECO:0000256" key="7">
    <source>
        <dbReference type="ARBA" id="ARBA00023034"/>
    </source>
</evidence>
<dbReference type="InterPro" id="IPR000727">
    <property type="entry name" value="T_SNARE_dom"/>
</dbReference>
<evidence type="ECO:0000256" key="2">
    <source>
        <dbReference type="ARBA" id="ARBA00009063"/>
    </source>
</evidence>
<sequence>MAKRSHNETFILLRNNAQKNRSFYSDFNKDDERVKLVGANNCEDDVFDLEILNYSSKNGNRIHISDEYSDYEISPPSWLSQLDEFRYDAFNIKEKIEQLKRTQSEHIKQQNTAIFADEAVNKRMEEYEFDIERRCRELNVLFNRLHSILMHFRSLSGSKTINNRLISTILRNIFQFQVHEIVNLTHLFRSCQRLYVERRNEATRIDPEFVITFDEELFRNEPILLDNNNDNNGGNRHYGDSSFFENDNQYDQNRCEQDISSHSFVKQQQIDLGLNVQLRERQNEMNTIMRSFSELNQLFQEVNTLVVDQGSALDRIDFNLEQVQHSVELGSVSLEKAHRSITRMRKLKLILGAGFFLFIILLLIILRS</sequence>
<dbReference type="GO" id="GO:0006906">
    <property type="term" value="P:vesicle fusion"/>
    <property type="evidence" value="ECO:0007669"/>
    <property type="project" value="TreeGrafter"/>
</dbReference>
<evidence type="ECO:0000256" key="4">
    <source>
        <dbReference type="ARBA" id="ARBA00022692"/>
    </source>
</evidence>
<dbReference type="OMA" id="YNIESAQ"/>
<keyword evidence="4 10" id="KW-0812">Transmembrane</keyword>
<keyword evidence="5" id="KW-0653">Protein transport</keyword>
<keyword evidence="3" id="KW-0813">Transport</keyword>
<dbReference type="Gene3D" id="1.20.58.70">
    <property type="match status" value="1"/>
</dbReference>
<accession>A0A9Q0M446</accession>
<name>A0A9Q0M446_BLOTA</name>
<evidence type="ECO:0000313" key="12">
    <source>
        <dbReference type="EMBL" id="KAJ6218509.1"/>
    </source>
</evidence>
<dbReference type="GO" id="GO:0048278">
    <property type="term" value="P:vesicle docking"/>
    <property type="evidence" value="ECO:0007669"/>
    <property type="project" value="TreeGrafter"/>
</dbReference>
<dbReference type="PANTHER" id="PTHR19957:SF83">
    <property type="entry name" value="SYNTAXIN-16"/>
    <property type="match status" value="1"/>
</dbReference>
<dbReference type="Pfam" id="PF05739">
    <property type="entry name" value="SNARE"/>
    <property type="match status" value="1"/>
</dbReference>
<comment type="similarity">
    <text evidence="2">Belongs to the syntaxin family.</text>
</comment>
<evidence type="ECO:0000313" key="13">
    <source>
        <dbReference type="Proteomes" id="UP001142055"/>
    </source>
</evidence>
<dbReference type="GO" id="GO:0005484">
    <property type="term" value="F:SNAP receptor activity"/>
    <property type="evidence" value="ECO:0007669"/>
    <property type="project" value="TreeGrafter"/>
</dbReference>
<dbReference type="CDD" id="cd15845">
    <property type="entry name" value="SNARE_syntaxin16"/>
    <property type="match status" value="1"/>
</dbReference>
<protein>
    <recommendedName>
        <fullName evidence="11">t-SNARE coiled-coil homology domain-containing protein</fullName>
    </recommendedName>
</protein>
<evidence type="ECO:0000259" key="11">
    <source>
        <dbReference type="PROSITE" id="PS50192"/>
    </source>
</evidence>
<comment type="caution">
    <text evidence="12">The sequence shown here is derived from an EMBL/GenBank/DDBJ whole genome shotgun (WGS) entry which is preliminary data.</text>
</comment>
<dbReference type="GO" id="GO:0000149">
    <property type="term" value="F:SNARE binding"/>
    <property type="evidence" value="ECO:0007669"/>
    <property type="project" value="TreeGrafter"/>
</dbReference>
<dbReference type="PANTHER" id="PTHR19957">
    <property type="entry name" value="SYNTAXIN"/>
    <property type="match status" value="1"/>
</dbReference>
<dbReference type="Proteomes" id="UP001142055">
    <property type="component" value="Chromosome 3"/>
</dbReference>
<evidence type="ECO:0000256" key="6">
    <source>
        <dbReference type="ARBA" id="ARBA00022989"/>
    </source>
</evidence>
<evidence type="ECO:0000256" key="9">
    <source>
        <dbReference type="ARBA" id="ARBA00023136"/>
    </source>
</evidence>
<dbReference type="GO" id="GO:0000139">
    <property type="term" value="C:Golgi membrane"/>
    <property type="evidence" value="ECO:0007669"/>
    <property type="project" value="UniProtKB-SubCell"/>
</dbReference>
<evidence type="ECO:0000256" key="5">
    <source>
        <dbReference type="ARBA" id="ARBA00022927"/>
    </source>
</evidence>